<dbReference type="EMBL" id="KN817531">
    <property type="protein sequence ID" value="KJA25603.1"/>
    <property type="molecule type" value="Genomic_DNA"/>
</dbReference>
<feature type="compositionally biased region" description="Low complexity" evidence="1">
    <location>
        <begin position="880"/>
        <end position="896"/>
    </location>
</feature>
<sequence length="974" mass="102904">MDPNHRLDERFNLNNYRVPNHRRSTVSSPAVQPSTGAAHQPTAWSLPPGTVRTPSNFPFNDNELRFNASPRDMHRNVPTAHVDMDIQPGYFTHQPSVRENFAPHGGHSTFTSGTPPTVPTAHSTFASTSNYGIHNQPIPTPSSPLVPGQGRLAAKLMEKLDLLASRQDLVFNYAKEALIARKADATQQAEQAQQNTAPDSSAVDGIKATAQAITALAERMEGLAADVSAIRDILGIPAEAPEHELCDGVRYMKKRRLSKQAVSAQPTVPGIPVGATSSNAIVVDEVEEGPTLEQEAGRSRRKKGPVGQRSIMDRLDSMEADFAEFMERVRDPNANMDELRGLSSNGIAKSDPTRVMYDAGSGHPPATRYMRDVRISPRTPSPPLIVAPSAVEVDITHAADNVHASQPNENGPAALPLQIQPDDERDIQHAPGDPHDLNMLMDADSSNLPLAQGPTSTSLSTIPGDMAPLVPPQDIPREEQMNDADNCVSTSEEQSFHGAPDHSLRGELSPMNTSVDDNSSTSIAQSASPDVTPRDTPPLSLAVPGADMEQDEPCADATAVAESAPCIPPPSHGAEDGAHRSPIVQAASLEDTLPAPSLAVSSAEKRDTPAAQRQVAAGNILTGIPPIHVIDDSDEDGHTGDPRPILKATCPGVLPSSTMQSANAKDSQLSSKGQASRNATNKHSPWIPPIAVLTNDSNGGSDRNNGPSLALPGGSRNKAQKGPSSSRAGVSMSSTTFVQRPAAPASAAQSDIDNTPSPDIEPARPLKRLKRCIKSPSPTLPPSAPPLTRKAIPPPIIPWSEPAPRKSTAPPPALNRREKVPPATPAPAALSRTPSARAGTPERRAGEQQRPRPQWHSKPSTAALRDLSEVKIGPPRKARPVAVPAKGAVATTTGQATAMTKGQVMTTARNHAAATPTGGAVETPRRVVVVNSAAPSTSKRSHVVSAAPRVGDGRGGVDSAKKTHRVEKRKWAGD</sequence>
<feature type="compositionally biased region" description="Basic and acidic residues" evidence="1">
    <location>
        <begin position="840"/>
        <end position="850"/>
    </location>
</feature>
<feature type="compositionally biased region" description="Polar residues" evidence="1">
    <location>
        <begin position="510"/>
        <end position="529"/>
    </location>
</feature>
<feature type="region of interest" description="Disordered" evidence="1">
    <location>
        <begin position="933"/>
        <end position="974"/>
    </location>
</feature>
<protein>
    <submittedName>
        <fullName evidence="2">Uncharacterized protein</fullName>
    </submittedName>
</protein>
<keyword evidence="3" id="KW-1185">Reference proteome</keyword>
<evidence type="ECO:0000256" key="1">
    <source>
        <dbReference type="SAM" id="MobiDB-lite"/>
    </source>
</evidence>
<evidence type="ECO:0000313" key="2">
    <source>
        <dbReference type="EMBL" id="KJA25603.1"/>
    </source>
</evidence>
<dbReference type="AlphaFoldDB" id="A0A0D2MNV7"/>
<name>A0A0D2MNV7_HYPSF</name>
<feature type="region of interest" description="Disordered" evidence="1">
    <location>
        <begin position="20"/>
        <end position="58"/>
    </location>
</feature>
<accession>A0A0D2MNV7</accession>
<organism evidence="2 3">
    <name type="scientific">Hypholoma sublateritium (strain FD-334 SS-4)</name>
    <dbReference type="NCBI Taxonomy" id="945553"/>
    <lineage>
        <taxon>Eukaryota</taxon>
        <taxon>Fungi</taxon>
        <taxon>Dikarya</taxon>
        <taxon>Basidiomycota</taxon>
        <taxon>Agaricomycotina</taxon>
        <taxon>Agaricomycetes</taxon>
        <taxon>Agaricomycetidae</taxon>
        <taxon>Agaricales</taxon>
        <taxon>Agaricineae</taxon>
        <taxon>Strophariaceae</taxon>
        <taxon>Hypholoma</taxon>
    </lineage>
</organism>
<feature type="region of interest" description="Disordered" evidence="1">
    <location>
        <begin position="287"/>
        <end position="308"/>
    </location>
</feature>
<feature type="region of interest" description="Disordered" evidence="1">
    <location>
        <begin position="424"/>
        <end position="578"/>
    </location>
</feature>
<feature type="region of interest" description="Disordered" evidence="1">
    <location>
        <begin position="599"/>
        <end position="896"/>
    </location>
</feature>
<feature type="compositionally biased region" description="Basic and acidic residues" evidence="1">
    <location>
        <begin position="426"/>
        <end position="436"/>
    </location>
</feature>
<evidence type="ECO:0000313" key="3">
    <source>
        <dbReference type="Proteomes" id="UP000054270"/>
    </source>
</evidence>
<proteinExistence type="predicted"/>
<feature type="compositionally biased region" description="Low complexity" evidence="1">
    <location>
        <begin position="695"/>
        <end position="706"/>
    </location>
</feature>
<feature type="compositionally biased region" description="Polar residues" evidence="1">
    <location>
        <begin position="655"/>
        <end position="683"/>
    </location>
</feature>
<gene>
    <name evidence="2" type="ORF">HYPSUDRAFT_199727</name>
</gene>
<dbReference type="Proteomes" id="UP000054270">
    <property type="component" value="Unassembled WGS sequence"/>
</dbReference>
<feature type="compositionally biased region" description="Polar residues" evidence="1">
    <location>
        <begin position="25"/>
        <end position="37"/>
    </location>
</feature>
<feature type="compositionally biased region" description="Polar residues" evidence="1">
    <location>
        <begin position="444"/>
        <end position="461"/>
    </location>
</feature>
<feature type="compositionally biased region" description="Low complexity" evidence="1">
    <location>
        <begin position="739"/>
        <end position="750"/>
    </location>
</feature>
<feature type="compositionally biased region" description="Polar residues" evidence="1">
    <location>
        <begin position="722"/>
        <end position="738"/>
    </location>
</feature>
<reference evidence="3" key="1">
    <citation type="submission" date="2014-04" db="EMBL/GenBank/DDBJ databases">
        <title>Evolutionary Origins and Diversification of the Mycorrhizal Mutualists.</title>
        <authorList>
            <consortium name="DOE Joint Genome Institute"/>
            <consortium name="Mycorrhizal Genomics Consortium"/>
            <person name="Kohler A."/>
            <person name="Kuo A."/>
            <person name="Nagy L.G."/>
            <person name="Floudas D."/>
            <person name="Copeland A."/>
            <person name="Barry K.W."/>
            <person name="Cichocki N."/>
            <person name="Veneault-Fourrey C."/>
            <person name="LaButti K."/>
            <person name="Lindquist E.A."/>
            <person name="Lipzen A."/>
            <person name="Lundell T."/>
            <person name="Morin E."/>
            <person name="Murat C."/>
            <person name="Riley R."/>
            <person name="Ohm R."/>
            <person name="Sun H."/>
            <person name="Tunlid A."/>
            <person name="Henrissat B."/>
            <person name="Grigoriev I.V."/>
            <person name="Hibbett D.S."/>
            <person name="Martin F."/>
        </authorList>
    </citation>
    <scope>NUCLEOTIDE SEQUENCE [LARGE SCALE GENOMIC DNA]</scope>
    <source>
        <strain evidence="3">FD-334 SS-4</strain>
    </source>
</reference>